<accession>A0A8J5X8Y1</accession>
<dbReference type="EMBL" id="JAGTXO010000029">
    <property type="protein sequence ID" value="KAG8460996.1"/>
    <property type="molecule type" value="Genomic_DNA"/>
</dbReference>
<evidence type="ECO:0008006" key="3">
    <source>
        <dbReference type="Google" id="ProtNLM"/>
    </source>
</evidence>
<dbReference type="GO" id="GO:0005929">
    <property type="term" value="C:cilium"/>
    <property type="evidence" value="ECO:0007669"/>
    <property type="project" value="TreeGrafter"/>
</dbReference>
<proteinExistence type="predicted"/>
<dbReference type="InterPro" id="IPR052607">
    <property type="entry name" value="CEP104-like"/>
</dbReference>
<dbReference type="Pfam" id="PF21040">
    <property type="entry name" value="CEP104-like_TOG"/>
    <property type="match status" value="1"/>
</dbReference>
<sequence length="516" mass="52654">MKWGICSSRGAVVEPVPRATRPTSAPIKALPSPDVADAARVQPAARVHSAPHAPTRGAARGASAMVDAPGAARAAEVQACTRADLASPLDLARTAASPAPAPSAGAPPGVTVVAFGEALASKVASPFWQTRVEGLELFAQRVRGQPPTANAADAVDAGGVEDARGTSGAPLAAAALAACIEVLAPALADKLVPVYLAGLAGVRAVFLDAPLTVPLAELRDGLARLLPQLVVRAASQTHAAVRAETTALLRELARSSRVGAPVVLPALLAPVRGRSDRGIGGRLELVSGALDEFGLGDESGLRLDAVFRWAAPFADQGRSELLGHAKDGRSARGLALALLHRLYEADPAGTLALAARESVGGSDLVRRLQRDDDDVLREASVLTGLVGSRLAESRVLPPKAHRRAPTATFPDFELVTRSAKAGGLSATQLPQRPTLTPLDRTSHGSCAYGGALAHSAGRASSGTGADEPLLASPLVFEAAVAGGLGRAKPLSASARYASSRMSPWSCDDAPEPVLGF</sequence>
<evidence type="ECO:0000313" key="2">
    <source>
        <dbReference type="Proteomes" id="UP000751190"/>
    </source>
</evidence>
<name>A0A8J5X8Y1_DIALT</name>
<protein>
    <recommendedName>
        <fullName evidence="3">TOG domain-containing protein</fullName>
    </recommendedName>
</protein>
<evidence type="ECO:0000313" key="1">
    <source>
        <dbReference type="EMBL" id="KAG8460996.1"/>
    </source>
</evidence>
<dbReference type="PANTHER" id="PTHR13371">
    <property type="entry name" value="GLYCINE-, GLUTAMATE-, THIENYLCYCLOHEXYLPIPERIDINE-BINDING PROTEIN"/>
    <property type="match status" value="1"/>
</dbReference>
<dbReference type="InterPro" id="IPR011989">
    <property type="entry name" value="ARM-like"/>
</dbReference>
<dbReference type="Gene3D" id="1.25.10.10">
    <property type="entry name" value="Leucine-rich Repeat Variant"/>
    <property type="match status" value="1"/>
</dbReference>
<organism evidence="1 2">
    <name type="scientific">Diacronema lutheri</name>
    <name type="common">Unicellular marine alga</name>
    <name type="synonym">Monochrysis lutheri</name>
    <dbReference type="NCBI Taxonomy" id="2081491"/>
    <lineage>
        <taxon>Eukaryota</taxon>
        <taxon>Haptista</taxon>
        <taxon>Haptophyta</taxon>
        <taxon>Pavlovophyceae</taxon>
        <taxon>Pavlovales</taxon>
        <taxon>Pavlovaceae</taxon>
        <taxon>Diacronema</taxon>
    </lineage>
</organism>
<dbReference type="PANTHER" id="PTHR13371:SF0">
    <property type="entry name" value="CENTROSOMAL PROTEIN OF 104 KDA"/>
    <property type="match status" value="1"/>
</dbReference>
<dbReference type="Proteomes" id="UP000751190">
    <property type="component" value="Unassembled WGS sequence"/>
</dbReference>
<comment type="caution">
    <text evidence="1">The sequence shown here is derived from an EMBL/GenBank/DDBJ whole genome shotgun (WGS) entry which is preliminary data.</text>
</comment>
<keyword evidence="2" id="KW-1185">Reference proteome</keyword>
<reference evidence="1" key="1">
    <citation type="submission" date="2021-05" db="EMBL/GenBank/DDBJ databases">
        <title>The genome of the haptophyte Pavlova lutheri (Diacronema luteri, Pavlovales) - a model for lipid biosynthesis in eukaryotic algae.</title>
        <authorList>
            <person name="Hulatt C.J."/>
            <person name="Posewitz M.C."/>
        </authorList>
    </citation>
    <scope>NUCLEOTIDE SEQUENCE</scope>
    <source>
        <strain evidence="1">NIVA-4/92</strain>
    </source>
</reference>
<gene>
    <name evidence="1" type="ORF">KFE25_010747</name>
</gene>
<dbReference type="AlphaFoldDB" id="A0A8J5X8Y1"/>